<gene>
    <name evidence="2" type="ORF">E2K98_13270</name>
    <name evidence="1" type="ORF">RCG21_20760</name>
</gene>
<accession>A0A4R5VQQ0</accession>
<dbReference type="AlphaFoldDB" id="A0A4R5VQQ0"/>
<dbReference type="InterPro" id="IPR025915">
    <property type="entry name" value="Phage_gp49_66"/>
</dbReference>
<reference evidence="1" key="2">
    <citation type="submission" date="2023-08" db="EMBL/GenBank/DDBJ databases">
        <title>Nitrogen cycling bacteria in agricultural field soils.</title>
        <authorList>
            <person name="Jang J."/>
        </authorList>
    </citation>
    <scope>NUCLEOTIDE SEQUENCE</scope>
    <source>
        <strain evidence="1">PS3-36</strain>
    </source>
</reference>
<protein>
    <submittedName>
        <fullName evidence="1">Gp49 family protein</fullName>
    </submittedName>
</protein>
<reference evidence="2 3" key="1">
    <citation type="submission" date="2019-03" db="EMBL/GenBank/DDBJ databases">
        <title>Bacillus niacini sp. nov. a Nicotinate-Metabolizing Mesophile Isolated from Soil.</title>
        <authorList>
            <person name="Zhang G."/>
        </authorList>
    </citation>
    <scope>NUCLEOTIDE SEQUENCE [LARGE SCALE GENOMIC DNA]</scope>
    <source>
        <strain evidence="2 3">WN066</strain>
    </source>
</reference>
<proteinExistence type="predicted"/>
<dbReference type="Pfam" id="PF13876">
    <property type="entry name" value="Phage_gp49_66"/>
    <property type="match status" value="1"/>
</dbReference>
<evidence type="ECO:0000313" key="3">
    <source>
        <dbReference type="Proteomes" id="UP000295132"/>
    </source>
</evidence>
<evidence type="ECO:0000313" key="2">
    <source>
        <dbReference type="EMBL" id="TDK60696.1"/>
    </source>
</evidence>
<comment type="caution">
    <text evidence="2">The sequence shown here is derived from an EMBL/GenBank/DDBJ whole genome shotgun (WGS) entry which is preliminary data.</text>
</comment>
<name>A0A4R5VQQ0_9BACI</name>
<keyword evidence="4" id="KW-1185">Reference proteome</keyword>
<dbReference type="EMBL" id="SMYO01000006">
    <property type="protein sequence ID" value="TDK60696.1"/>
    <property type="molecule type" value="Genomic_DNA"/>
</dbReference>
<organism evidence="2 3">
    <name type="scientific">Bacillus salipaludis</name>
    <dbReference type="NCBI Taxonomy" id="2547811"/>
    <lineage>
        <taxon>Bacteria</taxon>
        <taxon>Bacillati</taxon>
        <taxon>Bacillota</taxon>
        <taxon>Bacilli</taxon>
        <taxon>Bacillales</taxon>
        <taxon>Bacillaceae</taxon>
        <taxon>Bacillus</taxon>
    </lineage>
</organism>
<dbReference type="EMBL" id="JAVGVR010000001">
    <property type="protein sequence ID" value="MDQ6598763.1"/>
    <property type="molecule type" value="Genomic_DNA"/>
</dbReference>
<dbReference type="Proteomes" id="UP000295132">
    <property type="component" value="Unassembled WGS sequence"/>
</dbReference>
<sequence length="143" mass="16304">MKVYRVKGTDNKVELLEITNDGIVKVKNLATNEIIEISEQAFEIAFEPTEYKFIASVSPRAQVQKQEITLADIDSMMENAQIEIIELFGKCTMVAVQLANGFVLTESTTSQDPAHYNKDTDTQICLERIKQRISELEGYKYQY</sequence>
<dbReference type="RefSeq" id="WP_133334802.1">
    <property type="nucleotide sequence ID" value="NZ_JAVGVR010000001.1"/>
</dbReference>
<evidence type="ECO:0000313" key="1">
    <source>
        <dbReference type="EMBL" id="MDQ6598763.1"/>
    </source>
</evidence>
<dbReference type="Proteomes" id="UP001178888">
    <property type="component" value="Unassembled WGS sequence"/>
</dbReference>
<evidence type="ECO:0000313" key="4">
    <source>
        <dbReference type="Proteomes" id="UP001178888"/>
    </source>
</evidence>